<sequence length="86" mass="9255">MPKRFYAYLRWPPSATADVPLLELNGALAETDVDKAEAFAQHCASVYATDASPTHPPPLSCSAPLPSWQAISVNKVCDALPALKPY</sequence>
<keyword evidence="2" id="KW-1185">Reference proteome</keyword>
<reference evidence="3" key="1">
    <citation type="submission" date="2016-06" db="UniProtKB">
        <authorList>
            <consortium name="WormBaseParasite"/>
        </authorList>
    </citation>
    <scope>IDENTIFICATION</scope>
</reference>
<reference evidence="1 2" key="2">
    <citation type="submission" date="2018-11" db="EMBL/GenBank/DDBJ databases">
        <authorList>
            <consortium name="Pathogen Informatics"/>
        </authorList>
    </citation>
    <scope>NUCLEOTIDE SEQUENCE [LARGE SCALE GENOMIC DNA]</scope>
    <source>
        <strain evidence="1 2">Egypt</strain>
    </source>
</reference>
<dbReference type="WBParaSite" id="ECPE_0001853801-mRNA-1">
    <property type="protein sequence ID" value="ECPE_0001853801-mRNA-1"/>
    <property type="gene ID" value="ECPE_0001853801"/>
</dbReference>
<dbReference type="OrthoDB" id="6154608at2759"/>
<evidence type="ECO:0000313" key="3">
    <source>
        <dbReference type="WBParaSite" id="ECPE_0001853801-mRNA-1"/>
    </source>
</evidence>
<protein>
    <submittedName>
        <fullName evidence="3">DUF1330 domain-containing protein</fullName>
    </submittedName>
</protein>
<dbReference type="EMBL" id="UZAN01079496">
    <property type="protein sequence ID" value="VDP96459.1"/>
    <property type="molecule type" value="Genomic_DNA"/>
</dbReference>
<gene>
    <name evidence="1" type="ORF">ECPE_LOCUS18488</name>
</gene>
<accession>A0A183BH03</accession>
<dbReference type="Proteomes" id="UP000272942">
    <property type="component" value="Unassembled WGS sequence"/>
</dbReference>
<name>A0A183BH03_9TREM</name>
<organism evidence="3">
    <name type="scientific">Echinostoma caproni</name>
    <dbReference type="NCBI Taxonomy" id="27848"/>
    <lineage>
        <taxon>Eukaryota</taxon>
        <taxon>Metazoa</taxon>
        <taxon>Spiralia</taxon>
        <taxon>Lophotrochozoa</taxon>
        <taxon>Platyhelminthes</taxon>
        <taxon>Trematoda</taxon>
        <taxon>Digenea</taxon>
        <taxon>Plagiorchiida</taxon>
        <taxon>Echinostomata</taxon>
        <taxon>Echinostomatoidea</taxon>
        <taxon>Echinostomatidae</taxon>
        <taxon>Echinostoma</taxon>
    </lineage>
</organism>
<evidence type="ECO:0000313" key="1">
    <source>
        <dbReference type="EMBL" id="VDP96459.1"/>
    </source>
</evidence>
<proteinExistence type="predicted"/>
<evidence type="ECO:0000313" key="2">
    <source>
        <dbReference type="Proteomes" id="UP000272942"/>
    </source>
</evidence>
<dbReference type="AlphaFoldDB" id="A0A183BH03"/>